<dbReference type="InterPro" id="IPR036388">
    <property type="entry name" value="WH-like_DNA-bd_sf"/>
</dbReference>
<dbReference type="InterPro" id="IPR014284">
    <property type="entry name" value="RNA_pol_sigma-70_dom"/>
</dbReference>
<dbReference type="Proteomes" id="UP000824002">
    <property type="component" value="Unassembled WGS sequence"/>
</dbReference>
<name>A0A9D1JYG4_9FIRM</name>
<feature type="domain" description="RNA polymerase sigma-70 region 2" evidence="6">
    <location>
        <begin position="23"/>
        <end position="85"/>
    </location>
</feature>
<dbReference type="GO" id="GO:0003677">
    <property type="term" value="F:DNA binding"/>
    <property type="evidence" value="ECO:0007669"/>
    <property type="project" value="UniProtKB-KW"/>
</dbReference>
<dbReference type="AlphaFoldDB" id="A0A9D1JYG4"/>
<keyword evidence="3" id="KW-0731">Sigma factor</keyword>
<comment type="caution">
    <text evidence="8">The sequence shown here is derived from an EMBL/GenBank/DDBJ whole genome shotgun (WGS) entry which is preliminary data.</text>
</comment>
<keyword evidence="4" id="KW-0238">DNA-binding</keyword>
<dbReference type="SUPFAM" id="SSF88659">
    <property type="entry name" value="Sigma3 and sigma4 domains of RNA polymerase sigma factors"/>
    <property type="match status" value="1"/>
</dbReference>
<gene>
    <name evidence="8" type="ORF">IAB51_00085</name>
</gene>
<dbReference type="Gene3D" id="1.10.1740.10">
    <property type="match status" value="1"/>
</dbReference>
<evidence type="ECO:0000256" key="3">
    <source>
        <dbReference type="ARBA" id="ARBA00023082"/>
    </source>
</evidence>
<dbReference type="PANTHER" id="PTHR43133">
    <property type="entry name" value="RNA POLYMERASE ECF-TYPE SIGMA FACTO"/>
    <property type="match status" value="1"/>
</dbReference>
<dbReference type="SUPFAM" id="SSF88946">
    <property type="entry name" value="Sigma2 domain of RNA polymerase sigma factors"/>
    <property type="match status" value="1"/>
</dbReference>
<proteinExistence type="inferred from homology"/>
<dbReference type="Gene3D" id="1.10.10.10">
    <property type="entry name" value="Winged helix-like DNA-binding domain superfamily/Winged helix DNA-binding domain"/>
    <property type="match status" value="1"/>
</dbReference>
<reference evidence="8" key="1">
    <citation type="submission" date="2020-10" db="EMBL/GenBank/DDBJ databases">
        <authorList>
            <person name="Gilroy R."/>
        </authorList>
    </citation>
    <scope>NUCLEOTIDE SEQUENCE</scope>
    <source>
        <strain evidence="8">CHK199-13235</strain>
    </source>
</reference>
<reference evidence="8" key="2">
    <citation type="journal article" date="2021" name="PeerJ">
        <title>Extensive microbial diversity within the chicken gut microbiome revealed by metagenomics and culture.</title>
        <authorList>
            <person name="Gilroy R."/>
            <person name="Ravi A."/>
            <person name="Getino M."/>
            <person name="Pursley I."/>
            <person name="Horton D.L."/>
            <person name="Alikhan N.F."/>
            <person name="Baker D."/>
            <person name="Gharbi K."/>
            <person name="Hall N."/>
            <person name="Watson M."/>
            <person name="Adriaenssens E.M."/>
            <person name="Foster-Nyarko E."/>
            <person name="Jarju S."/>
            <person name="Secka A."/>
            <person name="Antonio M."/>
            <person name="Oren A."/>
            <person name="Chaudhuri R.R."/>
            <person name="La Ragione R."/>
            <person name="Hildebrand F."/>
            <person name="Pallen M.J."/>
        </authorList>
    </citation>
    <scope>NUCLEOTIDE SEQUENCE</scope>
    <source>
        <strain evidence="8">CHK199-13235</strain>
    </source>
</reference>
<keyword evidence="2" id="KW-0805">Transcription regulation</keyword>
<keyword evidence="5" id="KW-0804">Transcription</keyword>
<dbReference type="InterPro" id="IPR007630">
    <property type="entry name" value="RNA_pol_sigma70_r4"/>
</dbReference>
<protein>
    <submittedName>
        <fullName evidence="8">Sigma-70 family RNA polymerase sigma factor</fullName>
    </submittedName>
</protein>
<evidence type="ECO:0000259" key="6">
    <source>
        <dbReference type="Pfam" id="PF04542"/>
    </source>
</evidence>
<dbReference type="InterPro" id="IPR013324">
    <property type="entry name" value="RNA_pol_sigma_r3/r4-like"/>
</dbReference>
<evidence type="ECO:0000256" key="5">
    <source>
        <dbReference type="ARBA" id="ARBA00023163"/>
    </source>
</evidence>
<dbReference type="InterPro" id="IPR013325">
    <property type="entry name" value="RNA_pol_sigma_r2"/>
</dbReference>
<dbReference type="GO" id="GO:0006352">
    <property type="term" value="P:DNA-templated transcription initiation"/>
    <property type="evidence" value="ECO:0007669"/>
    <property type="project" value="InterPro"/>
</dbReference>
<organism evidence="8 9">
    <name type="scientific">Candidatus Merdivicinus excrementipullorum</name>
    <dbReference type="NCBI Taxonomy" id="2840867"/>
    <lineage>
        <taxon>Bacteria</taxon>
        <taxon>Bacillati</taxon>
        <taxon>Bacillota</taxon>
        <taxon>Clostridia</taxon>
        <taxon>Eubacteriales</taxon>
        <taxon>Oscillospiraceae</taxon>
        <taxon>Oscillospiraceae incertae sedis</taxon>
        <taxon>Candidatus Merdivicinus</taxon>
    </lineage>
</organism>
<dbReference type="InterPro" id="IPR007627">
    <property type="entry name" value="RNA_pol_sigma70_r2"/>
</dbReference>
<evidence type="ECO:0000259" key="7">
    <source>
        <dbReference type="Pfam" id="PF04545"/>
    </source>
</evidence>
<accession>A0A9D1JYG4</accession>
<sequence length="186" mass="21189">MDDSQIIELYWARSESAIAETDRKYGPYCRTIAMNILHSDEDAEECVNDAYLGVWNAIPPQRPTFFAAFIGKITRNLSLHRYQKNHAAKRGGGETGLLLSELEGCLPSPGSLDETMDSRSVGELLDRFLEGLSKEHRVIFVRRYWYADPIADIALRMNMGQSRVTSILFRTRNKLQKFLEKEGVSI</sequence>
<dbReference type="NCBIfam" id="TIGR02937">
    <property type="entry name" value="sigma70-ECF"/>
    <property type="match status" value="1"/>
</dbReference>
<dbReference type="PANTHER" id="PTHR43133:SF8">
    <property type="entry name" value="RNA POLYMERASE SIGMA FACTOR HI_1459-RELATED"/>
    <property type="match status" value="1"/>
</dbReference>
<dbReference type="Pfam" id="PF04542">
    <property type="entry name" value="Sigma70_r2"/>
    <property type="match status" value="1"/>
</dbReference>
<dbReference type="InterPro" id="IPR039425">
    <property type="entry name" value="RNA_pol_sigma-70-like"/>
</dbReference>
<dbReference type="GO" id="GO:0016987">
    <property type="term" value="F:sigma factor activity"/>
    <property type="evidence" value="ECO:0007669"/>
    <property type="project" value="UniProtKB-KW"/>
</dbReference>
<evidence type="ECO:0000256" key="2">
    <source>
        <dbReference type="ARBA" id="ARBA00023015"/>
    </source>
</evidence>
<comment type="similarity">
    <text evidence="1">Belongs to the sigma-70 factor family. ECF subfamily.</text>
</comment>
<dbReference type="Pfam" id="PF04545">
    <property type="entry name" value="Sigma70_r4"/>
    <property type="match status" value="1"/>
</dbReference>
<feature type="domain" description="RNA polymerase sigma-70 region 4" evidence="7">
    <location>
        <begin position="129"/>
        <end position="177"/>
    </location>
</feature>
<evidence type="ECO:0000313" key="9">
    <source>
        <dbReference type="Proteomes" id="UP000824002"/>
    </source>
</evidence>
<evidence type="ECO:0000313" key="8">
    <source>
        <dbReference type="EMBL" id="HIS75185.1"/>
    </source>
</evidence>
<evidence type="ECO:0000256" key="1">
    <source>
        <dbReference type="ARBA" id="ARBA00010641"/>
    </source>
</evidence>
<evidence type="ECO:0000256" key="4">
    <source>
        <dbReference type="ARBA" id="ARBA00023125"/>
    </source>
</evidence>
<dbReference type="EMBL" id="DVJP01000002">
    <property type="protein sequence ID" value="HIS75185.1"/>
    <property type="molecule type" value="Genomic_DNA"/>
</dbReference>